<comment type="caution">
    <text evidence="5">The sequence shown here is derived from an EMBL/GenBank/DDBJ whole genome shotgun (WGS) entry which is preliminary data.</text>
</comment>
<feature type="domain" description="AAA+ ATPase" evidence="4">
    <location>
        <begin position="591"/>
        <end position="728"/>
    </location>
</feature>
<dbReference type="InterPro" id="IPR041569">
    <property type="entry name" value="AAA_lid_3"/>
</dbReference>
<dbReference type="GO" id="GO:0005524">
    <property type="term" value="F:ATP binding"/>
    <property type="evidence" value="ECO:0007669"/>
    <property type="project" value="UniProtKB-KW"/>
</dbReference>
<keyword evidence="3" id="KW-0067">ATP-binding</keyword>
<dbReference type="SMART" id="SM00382">
    <property type="entry name" value="AAA"/>
    <property type="match status" value="2"/>
</dbReference>
<keyword evidence="1" id="KW-0677">Repeat</keyword>
<dbReference type="InterPro" id="IPR027417">
    <property type="entry name" value="P-loop_NTPase"/>
</dbReference>
<dbReference type="KEGG" id="bbo:BBOV_III010880"/>
<dbReference type="InParanoid" id="A7AQ06"/>
<evidence type="ECO:0000256" key="3">
    <source>
        <dbReference type="ARBA" id="ARBA00022840"/>
    </source>
</evidence>
<protein>
    <submittedName>
        <fullName evidence="5">ATPase, AAA family protein</fullName>
    </submittedName>
</protein>
<evidence type="ECO:0000259" key="4">
    <source>
        <dbReference type="SMART" id="SM00382"/>
    </source>
</evidence>
<reference evidence="6" key="3">
    <citation type="journal article" date="2021" name="Int. J. Parasitol.">
        <title>Comparative analysis of gene expression between Babesia bovis blood stages and kinetes allowed by improved genome annotation.</title>
        <authorList>
            <person name="Ueti M.W."/>
            <person name="Johnson W.C."/>
            <person name="Kappmeyer L.S."/>
            <person name="Herndon D.R."/>
            <person name="Mousel M.R."/>
            <person name="Reif K.E."/>
            <person name="Taus N.S."/>
            <person name="Ifeonu O.O."/>
            <person name="Silva J.C."/>
            <person name="Suarez C.E."/>
            <person name="Brayton K.A."/>
        </authorList>
    </citation>
    <scope>NUCLEOTIDE SEQUENCE [LARGE SCALE GENOMIC DNA]</scope>
</reference>
<dbReference type="EMBL" id="AAXT01000001">
    <property type="protein sequence ID" value="EDO08640.1"/>
    <property type="molecule type" value="Genomic_DNA"/>
</dbReference>
<dbReference type="OMA" id="AICTESH"/>
<dbReference type="AlphaFoldDB" id="A7AQ06"/>
<dbReference type="SUPFAM" id="SSF52540">
    <property type="entry name" value="P-loop containing nucleoside triphosphate hydrolases"/>
    <property type="match status" value="2"/>
</dbReference>
<dbReference type="Pfam" id="PF17862">
    <property type="entry name" value="AAA_lid_3"/>
    <property type="match status" value="1"/>
</dbReference>
<dbReference type="GeneID" id="5480468"/>
<dbReference type="InterPro" id="IPR003960">
    <property type="entry name" value="ATPase_AAA_CS"/>
</dbReference>
<evidence type="ECO:0000256" key="2">
    <source>
        <dbReference type="ARBA" id="ARBA00022741"/>
    </source>
</evidence>
<dbReference type="InterPro" id="IPR003959">
    <property type="entry name" value="ATPase_AAA_core"/>
</dbReference>
<dbReference type="Pfam" id="PF00004">
    <property type="entry name" value="AAA"/>
    <property type="match status" value="2"/>
</dbReference>
<gene>
    <name evidence="5" type="ORF">BBOV_III010880</name>
</gene>
<evidence type="ECO:0000313" key="5">
    <source>
        <dbReference type="EMBL" id="EDO08640.1"/>
    </source>
</evidence>
<evidence type="ECO:0000256" key="1">
    <source>
        <dbReference type="ARBA" id="ARBA00022737"/>
    </source>
</evidence>
<dbReference type="CDD" id="cd19511">
    <property type="entry name" value="RecA-like_CDC48_r2-like"/>
    <property type="match status" value="1"/>
</dbReference>
<keyword evidence="2" id="KW-0547">Nucleotide-binding</keyword>
<feature type="domain" description="AAA+ ATPase" evidence="4">
    <location>
        <begin position="284"/>
        <end position="438"/>
    </location>
</feature>
<sequence>MSPEDDLHGYTFQVKWKANADQTFISHNNHYVVKLAKNVSGNARCNFTGYIIENVDNGNRVYALCEDTIYSQIHNKRKKDVVLITSEECLMSLGVKNDCIVDTRMHKPGEIPSALSLTLMYLEHYNPKDARWYIGDKPKEQCEETSQITTMLEPVVPQFQNQHPSTQWWEAFIKGDLNQYCSNTLWNYILSMNNVIICNIRGVVTRLSVINYVLEDESHVSPLCSISLDTKVELRIQRSCDKQSDPSPRETKIAGLSTVLNKLMKYVVHPLVFKDEYKKLGIAPPRGVLLYGPPGCGKTSIAKAMKNNMKQLSGFKDDHEVHVMLIQSSDLFNHEYGPTASNIAIIFEQCAKIAKRCPCICFIDEIEILCKKRSGYNTGNGILAAFLNYMDGFKLPSNSEENDHGFVIIGCTNTIDSIDQALRRPGRFDLEVEVGVPNADDRYSILRTLLGETKHNISDKQLRDISDRCSGFVGADLKQLVTSAAWARIDKINQEMRGNSIDDIDILKNRDSNAPFVEKMDIPEDAFIDVDDLKRALTITKPSALRELQIEVPNVKWDDIGGYEDAKRVIKECVEYPIVYADEYKKLQIQAPRGVLLYGPPGCSKTLMAKAVATESHMNFISVKGPEIFNMYVGESERAIRKVFKTARTNAPCVIFFDEMDSISVSREHADSTGVTRRVVSQLLNEMDGISELKQVIVIGATNRPDLMDSALLRPGRLDRLVYIPLPDLEARKKIFSIYLKRLPTDGFGEMNAAETLAHSTNGYSGAEIALICRESAMNALRETINRKQASVNTLSPIVESTDCIKEDRLITPITNETDNLECSENAKCESQSTKSDNNSDIDSMQKDFEGLHLDAVVPVSFSHVMEAMSRVKPRTKPETIRFYENYRNKSPF</sequence>
<accession>A7AQ06</accession>
<dbReference type="GO" id="GO:0016887">
    <property type="term" value="F:ATP hydrolysis activity"/>
    <property type="evidence" value="ECO:0007669"/>
    <property type="project" value="InterPro"/>
</dbReference>
<reference evidence="6" key="2">
    <citation type="journal article" date="2020" name="Data Brief">
        <title>Transcriptome dataset of Babesia bovis life stages within vertebrate and invertebrate hosts.</title>
        <authorList>
            <person name="Ueti M.W."/>
            <person name="Johnson W.C."/>
            <person name="Kappmeyer L.S."/>
            <person name="Herndon D.R."/>
            <person name="Mousel M.R."/>
            <person name="Reif K.E."/>
            <person name="Taus N.S."/>
            <person name="Ifeonu O.O."/>
            <person name="Silva J.C."/>
            <person name="Suarez C.E."/>
            <person name="Brayton K.A."/>
        </authorList>
    </citation>
    <scope>NUCLEOTIDE SEQUENCE [LARGE SCALE GENOMIC DNA]</scope>
</reference>
<dbReference type="VEuPathDB" id="PiroplasmaDB:BBOV_III010880"/>
<keyword evidence="6" id="KW-1185">Reference proteome</keyword>
<evidence type="ECO:0000313" key="6">
    <source>
        <dbReference type="Proteomes" id="UP000002173"/>
    </source>
</evidence>
<dbReference type="RefSeq" id="XP_001612208.1">
    <property type="nucleotide sequence ID" value="XM_001612158.1"/>
</dbReference>
<dbReference type="Gene3D" id="3.40.50.300">
    <property type="entry name" value="P-loop containing nucleotide triphosphate hydrolases"/>
    <property type="match status" value="2"/>
</dbReference>
<dbReference type="PANTHER" id="PTHR23077:SF27">
    <property type="entry name" value="ATPASE FAMILY GENE 2 PROTEIN HOMOLOG A"/>
    <property type="match status" value="1"/>
</dbReference>
<dbReference type="Gene3D" id="1.10.8.60">
    <property type="match status" value="2"/>
</dbReference>
<organism evidence="5 6">
    <name type="scientific">Babesia bovis</name>
    <dbReference type="NCBI Taxonomy" id="5865"/>
    <lineage>
        <taxon>Eukaryota</taxon>
        <taxon>Sar</taxon>
        <taxon>Alveolata</taxon>
        <taxon>Apicomplexa</taxon>
        <taxon>Aconoidasida</taxon>
        <taxon>Piroplasmida</taxon>
        <taxon>Babesiidae</taxon>
        <taxon>Babesia</taxon>
    </lineage>
</organism>
<dbReference type="Proteomes" id="UP000002173">
    <property type="component" value="Unassembled WGS sequence"/>
</dbReference>
<dbReference type="InterPro" id="IPR050168">
    <property type="entry name" value="AAA_ATPase_domain"/>
</dbReference>
<dbReference type="PANTHER" id="PTHR23077">
    <property type="entry name" value="AAA-FAMILY ATPASE"/>
    <property type="match status" value="1"/>
</dbReference>
<reference evidence="5 6" key="1">
    <citation type="journal article" date="2007" name="PLoS Pathog.">
        <title>Genome sequence of Babesia bovis and comparative analysis of apicomplexan hemoprotozoa.</title>
        <authorList>
            <person name="Brayton K.A."/>
            <person name="Lau A.O.T."/>
            <person name="Herndon D.R."/>
            <person name="Hannick L."/>
            <person name="Kappmeyer L.S."/>
            <person name="Berens S.J."/>
            <person name="Bidwell S.L."/>
            <person name="Brown W.C."/>
            <person name="Crabtree J."/>
            <person name="Fadrosh D."/>
            <person name="Feldblum T."/>
            <person name="Forberger H.A."/>
            <person name="Haas B.J."/>
            <person name="Howell J.M."/>
            <person name="Khouri H."/>
            <person name="Koo H."/>
            <person name="Mann D.J."/>
            <person name="Norimine J."/>
            <person name="Paulsen I.T."/>
            <person name="Radune D."/>
            <person name="Ren Q."/>
            <person name="Smith R.K. Jr."/>
            <person name="Suarez C.E."/>
            <person name="White O."/>
            <person name="Wortman J.R."/>
            <person name="Knowles D.P. Jr."/>
            <person name="McElwain T.F."/>
            <person name="Nene V.M."/>
        </authorList>
    </citation>
    <scope>NUCLEOTIDE SEQUENCE [LARGE SCALE GENOMIC DNA]</scope>
    <source>
        <strain evidence="5">T2Bo</strain>
    </source>
</reference>
<dbReference type="GO" id="GO:0005737">
    <property type="term" value="C:cytoplasm"/>
    <property type="evidence" value="ECO:0007669"/>
    <property type="project" value="TreeGrafter"/>
</dbReference>
<dbReference type="FunFam" id="3.40.50.300:FF:000018">
    <property type="entry name" value="Cell division control 48"/>
    <property type="match status" value="1"/>
</dbReference>
<dbReference type="STRING" id="5865.A7AQ06"/>
<dbReference type="InterPro" id="IPR003593">
    <property type="entry name" value="AAA+_ATPase"/>
</dbReference>
<dbReference type="eggNOG" id="KOG0730">
    <property type="taxonomic scope" value="Eukaryota"/>
</dbReference>
<name>A7AQ06_BABBO</name>
<dbReference type="PROSITE" id="PS00674">
    <property type="entry name" value="AAA"/>
    <property type="match status" value="1"/>
</dbReference>
<proteinExistence type="predicted"/>